<proteinExistence type="predicted"/>
<evidence type="ECO:0000313" key="2">
    <source>
        <dbReference type="EMBL" id="TZG26500.1"/>
    </source>
</evidence>
<keyword evidence="3" id="KW-1185">Reference proteome</keyword>
<feature type="region of interest" description="Disordered" evidence="1">
    <location>
        <begin position="48"/>
        <end position="96"/>
    </location>
</feature>
<accession>A0A5D9C627</accession>
<gene>
    <name evidence="2" type="ORF">FYJ91_16395</name>
</gene>
<name>A0A5D9C627_9SPHN</name>
<organism evidence="2 3">
    <name type="scientific">Sphingomonas montanisoli</name>
    <dbReference type="NCBI Taxonomy" id="2606412"/>
    <lineage>
        <taxon>Bacteria</taxon>
        <taxon>Pseudomonadati</taxon>
        <taxon>Pseudomonadota</taxon>
        <taxon>Alphaproteobacteria</taxon>
        <taxon>Sphingomonadales</taxon>
        <taxon>Sphingomonadaceae</taxon>
        <taxon>Sphingomonas</taxon>
    </lineage>
</organism>
<reference evidence="2 3" key="1">
    <citation type="submission" date="2019-08" db="EMBL/GenBank/DDBJ databases">
        <authorList>
            <person name="Wang G."/>
            <person name="Xu Z."/>
        </authorList>
    </citation>
    <scope>NUCLEOTIDE SEQUENCE [LARGE SCALE GENOMIC DNA]</scope>
    <source>
        <strain evidence="2 3">ZX</strain>
    </source>
</reference>
<comment type="caution">
    <text evidence="2">The sequence shown here is derived from an EMBL/GenBank/DDBJ whole genome shotgun (WGS) entry which is preliminary data.</text>
</comment>
<protein>
    <submittedName>
        <fullName evidence="2">Uncharacterized protein</fullName>
    </submittedName>
</protein>
<dbReference type="RefSeq" id="WP_149523302.1">
    <property type="nucleotide sequence ID" value="NZ_VTOU01000003.1"/>
</dbReference>
<evidence type="ECO:0000313" key="3">
    <source>
        <dbReference type="Proteomes" id="UP000322077"/>
    </source>
</evidence>
<dbReference type="EMBL" id="VTOU01000003">
    <property type="protein sequence ID" value="TZG26500.1"/>
    <property type="molecule type" value="Genomic_DNA"/>
</dbReference>
<dbReference type="Proteomes" id="UP000322077">
    <property type="component" value="Unassembled WGS sequence"/>
</dbReference>
<evidence type="ECO:0000256" key="1">
    <source>
        <dbReference type="SAM" id="MobiDB-lite"/>
    </source>
</evidence>
<sequence length="96" mass="10399">MKIKVLRDYSGQEGTDVDRNVPAGSIHIVTRERAAHLEAVRLAEIIGKDEHPDDLPAPSAAKSKDRETRIAPIASKAARKPRNKAAPAPENKEAGQ</sequence>
<dbReference type="AlphaFoldDB" id="A0A5D9C627"/>
<feature type="region of interest" description="Disordered" evidence="1">
    <location>
        <begin position="1"/>
        <end position="20"/>
    </location>
</feature>